<accession>A0A557P6R6</accession>
<dbReference type="HAMAP" id="MF_00789">
    <property type="entry name" value="UPF0319"/>
    <property type="match status" value="1"/>
</dbReference>
<dbReference type="PANTHER" id="PTHR38108:SF1">
    <property type="entry name" value="UPF0319 PROTEIN YCCT"/>
    <property type="match status" value="1"/>
</dbReference>
<dbReference type="Pfam" id="PF09829">
    <property type="entry name" value="DUF2057"/>
    <property type="match status" value="1"/>
</dbReference>
<keyword evidence="2 3" id="KW-0732">Signal</keyword>
<evidence type="ECO:0000313" key="4">
    <source>
        <dbReference type="EMBL" id="TVO36339.1"/>
    </source>
</evidence>
<dbReference type="RefSeq" id="WP_144388173.1">
    <property type="nucleotide sequence ID" value="NZ_CANNCB010000012.1"/>
</dbReference>
<comment type="caution">
    <text evidence="4">The sequence shown here is derived from an EMBL/GenBank/DDBJ whole genome shotgun (WGS) entry which is preliminary data.</text>
</comment>
<dbReference type="Proteomes" id="UP000319828">
    <property type="component" value="Unassembled WGS sequence"/>
</dbReference>
<evidence type="ECO:0000313" key="5">
    <source>
        <dbReference type="Proteomes" id="UP000319828"/>
    </source>
</evidence>
<gene>
    <name evidence="4" type="ORF">FOF44_09330</name>
</gene>
<name>A0A557P6R6_9VIBR</name>
<dbReference type="InterPro" id="IPR018635">
    <property type="entry name" value="UPF0319"/>
</dbReference>
<proteinExistence type="inferred from homology"/>
<feature type="chain" id="PRO_5022276011" description="UPF0319 protein FOF44_09330" evidence="3">
    <location>
        <begin position="23"/>
        <end position="212"/>
    </location>
</feature>
<comment type="similarity">
    <text evidence="1 3">Belongs to the UPF0319 family.</text>
</comment>
<dbReference type="AlphaFoldDB" id="A0A557P6R6"/>
<feature type="signal peptide" evidence="3">
    <location>
        <begin position="1"/>
        <end position="22"/>
    </location>
</feature>
<organism evidence="4 5">
    <name type="scientific">Vibrio algivorus</name>
    <dbReference type="NCBI Taxonomy" id="1667024"/>
    <lineage>
        <taxon>Bacteria</taxon>
        <taxon>Pseudomonadati</taxon>
        <taxon>Pseudomonadota</taxon>
        <taxon>Gammaproteobacteria</taxon>
        <taxon>Vibrionales</taxon>
        <taxon>Vibrionaceae</taxon>
        <taxon>Vibrio</taxon>
    </lineage>
</organism>
<dbReference type="OrthoDB" id="6214779at2"/>
<dbReference type="PANTHER" id="PTHR38108">
    <property type="entry name" value="UPF0319 PROTEIN YCCT"/>
    <property type="match status" value="1"/>
</dbReference>
<evidence type="ECO:0000256" key="3">
    <source>
        <dbReference type="HAMAP-Rule" id="MF_00789"/>
    </source>
</evidence>
<sequence length="212" mass="23979" precursor="true">MIRKFFISLGAISVFVSQLAYADLKVVIPNSIDLLVVNGLKPEVKSGGLFSSDSLILPDGENQIVFKFEPSVEDGDTMRKVYSDVIVAKINESNKELKFKLPEYEDLTQARKEIQHFTWSLVDDKEQDIVIKEDILDSKGVQLGRNFIEDVMDYNMRGGVAAITTGSVVAKSLPMNTQTKPDSENVSQLKAWYLKANEQERKDFQIWLIDQK</sequence>
<dbReference type="EMBL" id="VMKJ01000017">
    <property type="protein sequence ID" value="TVO36339.1"/>
    <property type="molecule type" value="Genomic_DNA"/>
</dbReference>
<evidence type="ECO:0000256" key="1">
    <source>
        <dbReference type="ARBA" id="ARBA00008490"/>
    </source>
</evidence>
<evidence type="ECO:0000256" key="2">
    <source>
        <dbReference type="ARBA" id="ARBA00022729"/>
    </source>
</evidence>
<protein>
    <recommendedName>
        <fullName evidence="3">UPF0319 protein FOF44_09330</fullName>
    </recommendedName>
</protein>
<reference evidence="4 5" key="1">
    <citation type="submission" date="2019-07" db="EMBL/GenBank/DDBJ databases">
        <title>The draft genome sequence of Vibrio algivorus M1486.</title>
        <authorList>
            <person name="Meng X."/>
        </authorList>
    </citation>
    <scope>NUCLEOTIDE SEQUENCE [LARGE SCALE GENOMIC DNA]</scope>
    <source>
        <strain evidence="4 5">M1486</strain>
    </source>
</reference>